<dbReference type="Pfam" id="PF00512">
    <property type="entry name" value="HisKA"/>
    <property type="match status" value="1"/>
</dbReference>
<dbReference type="CDD" id="cd00082">
    <property type="entry name" value="HisKA"/>
    <property type="match status" value="1"/>
</dbReference>
<dbReference type="SMART" id="SM00304">
    <property type="entry name" value="HAMP"/>
    <property type="match status" value="1"/>
</dbReference>
<evidence type="ECO:0000256" key="9">
    <source>
        <dbReference type="ARBA" id="ARBA00022777"/>
    </source>
</evidence>
<keyword evidence="10" id="KW-0067">ATP-binding</keyword>
<evidence type="ECO:0000259" key="16">
    <source>
        <dbReference type="PROSITE" id="PS50885"/>
    </source>
</evidence>
<dbReference type="EMBL" id="JBHUNA010000041">
    <property type="protein sequence ID" value="MFD2762415.1"/>
    <property type="molecule type" value="Genomic_DNA"/>
</dbReference>
<dbReference type="InterPro" id="IPR036097">
    <property type="entry name" value="HisK_dim/P_sf"/>
</dbReference>
<dbReference type="SUPFAM" id="SSF47384">
    <property type="entry name" value="Homodimeric domain of signal transducing histidine kinase"/>
    <property type="match status" value="1"/>
</dbReference>
<feature type="transmembrane region" description="Helical" evidence="14">
    <location>
        <begin position="158"/>
        <end position="178"/>
    </location>
</feature>
<comment type="subcellular location">
    <subcellularLocation>
        <location evidence="2">Cell membrane</location>
        <topology evidence="2">Multi-pass membrane protein</topology>
    </subcellularLocation>
</comment>
<name>A0ABW5VCN7_9BACI</name>
<keyword evidence="5" id="KW-0597">Phosphoprotein</keyword>
<evidence type="ECO:0000256" key="3">
    <source>
        <dbReference type="ARBA" id="ARBA00012438"/>
    </source>
</evidence>
<dbReference type="SUPFAM" id="SSF55874">
    <property type="entry name" value="ATPase domain of HSP90 chaperone/DNA topoisomerase II/histidine kinase"/>
    <property type="match status" value="1"/>
</dbReference>
<evidence type="ECO:0000256" key="6">
    <source>
        <dbReference type="ARBA" id="ARBA00022679"/>
    </source>
</evidence>
<dbReference type="PROSITE" id="PS50109">
    <property type="entry name" value="HIS_KIN"/>
    <property type="match status" value="1"/>
</dbReference>
<feature type="domain" description="HAMP" evidence="16">
    <location>
        <begin position="179"/>
        <end position="231"/>
    </location>
</feature>
<dbReference type="SMART" id="SM00388">
    <property type="entry name" value="HisKA"/>
    <property type="match status" value="1"/>
</dbReference>
<dbReference type="CDD" id="cd06225">
    <property type="entry name" value="HAMP"/>
    <property type="match status" value="1"/>
</dbReference>
<keyword evidence="11 14" id="KW-1133">Transmembrane helix</keyword>
<protein>
    <recommendedName>
        <fullName evidence="3">histidine kinase</fullName>
        <ecNumber evidence="3">2.7.13.3</ecNumber>
    </recommendedName>
</protein>
<keyword evidence="12" id="KW-0902">Two-component regulatory system</keyword>
<keyword evidence="7 14" id="KW-0812">Transmembrane</keyword>
<evidence type="ECO:0000259" key="15">
    <source>
        <dbReference type="PROSITE" id="PS50109"/>
    </source>
</evidence>
<comment type="catalytic activity">
    <reaction evidence="1">
        <text>ATP + protein L-histidine = ADP + protein N-phospho-L-histidine.</text>
        <dbReference type="EC" id="2.7.13.3"/>
    </reaction>
</comment>
<dbReference type="EC" id="2.7.13.3" evidence="3"/>
<evidence type="ECO:0000256" key="2">
    <source>
        <dbReference type="ARBA" id="ARBA00004651"/>
    </source>
</evidence>
<dbReference type="GO" id="GO:0016301">
    <property type="term" value="F:kinase activity"/>
    <property type="evidence" value="ECO:0007669"/>
    <property type="project" value="UniProtKB-KW"/>
</dbReference>
<evidence type="ECO:0000256" key="5">
    <source>
        <dbReference type="ARBA" id="ARBA00022553"/>
    </source>
</evidence>
<evidence type="ECO:0000256" key="7">
    <source>
        <dbReference type="ARBA" id="ARBA00022692"/>
    </source>
</evidence>
<keyword evidence="9 17" id="KW-0418">Kinase</keyword>
<keyword evidence="6" id="KW-0808">Transferase</keyword>
<feature type="domain" description="Histidine kinase" evidence="15">
    <location>
        <begin position="246"/>
        <end position="445"/>
    </location>
</feature>
<evidence type="ECO:0000256" key="4">
    <source>
        <dbReference type="ARBA" id="ARBA00022475"/>
    </source>
</evidence>
<dbReference type="PANTHER" id="PTHR45528:SF1">
    <property type="entry name" value="SENSOR HISTIDINE KINASE CPXA"/>
    <property type="match status" value="1"/>
</dbReference>
<evidence type="ECO:0000256" key="1">
    <source>
        <dbReference type="ARBA" id="ARBA00000085"/>
    </source>
</evidence>
<evidence type="ECO:0000313" key="17">
    <source>
        <dbReference type="EMBL" id="MFD2762415.1"/>
    </source>
</evidence>
<feature type="transmembrane region" description="Helical" evidence="14">
    <location>
        <begin position="12"/>
        <end position="34"/>
    </location>
</feature>
<dbReference type="Pfam" id="PF00672">
    <property type="entry name" value="HAMP"/>
    <property type="match status" value="1"/>
</dbReference>
<accession>A0ABW5VCN7</accession>
<sequence length="453" mass="52172">MRFFKSLQAKYLLIILMALFVVQISLLISGFIWLNASVEDVERGYAGIEDKWHQDAGGIKNGTEDTVMQLFKEWKQAYPEASMFWVNDNGHLSAELNVTQDLPAEWDPVYTAEFIKERYDGNPYTVVAFLGQEHNQGFIVFQIPRMIMENASSDKTKILSITSLVLIILFIIVSLFFFRRIRKRLLYLQKAMAVRDVDNLPVSIHVKKDDEIGQLETAFNNMVHELRESHQREQEEEQLRRELIANLSHDLRTPLTKMRAQIDTISNEGLSNDVYQAFHRLEGSIDHIDRLMENLMSYTLLTASKMKYQPQKTDILRHVRTSLAAWYPLFEQESFDIDVNLGPFEQNEWLVDPLWMDRILDNVLQNVIRYAKEGRYIGVTTESASGYDVIVITDHGPGIYGNAGEKGVGIGLSIVDMMVRQMGLDWNMESGEHGTVVRIKRMKQKPQGETVDT</sequence>
<dbReference type="PANTHER" id="PTHR45528">
    <property type="entry name" value="SENSOR HISTIDINE KINASE CPXA"/>
    <property type="match status" value="1"/>
</dbReference>
<dbReference type="Gene3D" id="3.30.565.10">
    <property type="entry name" value="Histidine kinase-like ATPase, C-terminal domain"/>
    <property type="match status" value="1"/>
</dbReference>
<dbReference type="InterPro" id="IPR003594">
    <property type="entry name" value="HATPase_dom"/>
</dbReference>
<dbReference type="InterPro" id="IPR036890">
    <property type="entry name" value="HATPase_C_sf"/>
</dbReference>
<keyword evidence="18" id="KW-1185">Reference proteome</keyword>
<reference evidence="18" key="1">
    <citation type="journal article" date="2019" name="Int. J. Syst. Evol. Microbiol.">
        <title>The Global Catalogue of Microorganisms (GCM) 10K type strain sequencing project: providing services to taxonomists for standard genome sequencing and annotation.</title>
        <authorList>
            <consortium name="The Broad Institute Genomics Platform"/>
            <consortium name="The Broad Institute Genome Sequencing Center for Infectious Disease"/>
            <person name="Wu L."/>
            <person name="Ma J."/>
        </authorList>
    </citation>
    <scope>NUCLEOTIDE SEQUENCE [LARGE SCALE GENOMIC DNA]</scope>
    <source>
        <strain evidence="18">TISTR 1535</strain>
    </source>
</reference>
<dbReference type="InterPro" id="IPR050398">
    <property type="entry name" value="HssS/ArlS-like"/>
</dbReference>
<dbReference type="Pfam" id="PF02518">
    <property type="entry name" value="HATPase_c"/>
    <property type="match status" value="1"/>
</dbReference>
<evidence type="ECO:0000256" key="11">
    <source>
        <dbReference type="ARBA" id="ARBA00022989"/>
    </source>
</evidence>
<evidence type="ECO:0000256" key="10">
    <source>
        <dbReference type="ARBA" id="ARBA00022840"/>
    </source>
</evidence>
<dbReference type="Gene3D" id="6.10.340.10">
    <property type="match status" value="1"/>
</dbReference>
<evidence type="ECO:0000256" key="14">
    <source>
        <dbReference type="SAM" id="Phobius"/>
    </source>
</evidence>
<gene>
    <name evidence="17" type="ORF">ACFSUO_15780</name>
</gene>
<comment type="caution">
    <text evidence="17">The sequence shown here is derived from an EMBL/GenBank/DDBJ whole genome shotgun (WGS) entry which is preliminary data.</text>
</comment>
<dbReference type="SUPFAM" id="SSF158472">
    <property type="entry name" value="HAMP domain-like"/>
    <property type="match status" value="1"/>
</dbReference>
<keyword evidence="13 14" id="KW-0472">Membrane</keyword>
<evidence type="ECO:0000256" key="12">
    <source>
        <dbReference type="ARBA" id="ARBA00023012"/>
    </source>
</evidence>
<dbReference type="InterPro" id="IPR003661">
    <property type="entry name" value="HisK_dim/P_dom"/>
</dbReference>
<evidence type="ECO:0000256" key="13">
    <source>
        <dbReference type="ARBA" id="ARBA00023136"/>
    </source>
</evidence>
<organism evidence="17 18">
    <name type="scientific">Lentibacillus juripiscarius</name>
    <dbReference type="NCBI Taxonomy" id="257446"/>
    <lineage>
        <taxon>Bacteria</taxon>
        <taxon>Bacillati</taxon>
        <taxon>Bacillota</taxon>
        <taxon>Bacilli</taxon>
        <taxon>Bacillales</taxon>
        <taxon>Bacillaceae</taxon>
        <taxon>Lentibacillus</taxon>
    </lineage>
</organism>
<proteinExistence type="predicted"/>
<dbReference type="PROSITE" id="PS50885">
    <property type="entry name" value="HAMP"/>
    <property type="match status" value="1"/>
</dbReference>
<evidence type="ECO:0000313" key="18">
    <source>
        <dbReference type="Proteomes" id="UP001597502"/>
    </source>
</evidence>
<dbReference type="InterPro" id="IPR003660">
    <property type="entry name" value="HAMP_dom"/>
</dbReference>
<keyword evidence="8" id="KW-0547">Nucleotide-binding</keyword>
<keyword evidence="4" id="KW-1003">Cell membrane</keyword>
<dbReference type="SMART" id="SM00387">
    <property type="entry name" value="HATPase_c"/>
    <property type="match status" value="1"/>
</dbReference>
<dbReference type="Proteomes" id="UP001597502">
    <property type="component" value="Unassembled WGS sequence"/>
</dbReference>
<dbReference type="InterPro" id="IPR005467">
    <property type="entry name" value="His_kinase_dom"/>
</dbReference>
<dbReference type="Gene3D" id="1.10.287.130">
    <property type="match status" value="1"/>
</dbReference>
<evidence type="ECO:0000256" key="8">
    <source>
        <dbReference type="ARBA" id="ARBA00022741"/>
    </source>
</evidence>